<accession>A0A158PS85</accession>
<dbReference type="PROSITE" id="PS51670">
    <property type="entry name" value="SHKT"/>
    <property type="match status" value="3"/>
</dbReference>
<dbReference type="WBParaSite" id="BPAG_0001244001-mRNA-1">
    <property type="protein sequence ID" value="BPAG_0001244001-mRNA-1"/>
    <property type="gene ID" value="BPAG_0001244001"/>
</dbReference>
<dbReference type="PANTHER" id="PTHR21724:SF109">
    <property type="entry name" value="SHKT DOMAIN-CONTAINING PROTEIN"/>
    <property type="match status" value="1"/>
</dbReference>
<reference evidence="6" key="1">
    <citation type="submission" date="2016-04" db="UniProtKB">
        <authorList>
            <consortium name="WormBaseParasite"/>
        </authorList>
    </citation>
    <scope>IDENTIFICATION</scope>
</reference>
<keyword evidence="2" id="KW-1133">Transmembrane helix</keyword>
<feature type="domain" description="ShKT" evidence="3">
    <location>
        <begin position="75"/>
        <end position="103"/>
    </location>
</feature>
<reference evidence="4 5" key="2">
    <citation type="submission" date="2018-11" db="EMBL/GenBank/DDBJ databases">
        <authorList>
            <consortium name="Pathogen Informatics"/>
        </authorList>
    </citation>
    <scope>NUCLEOTIDE SEQUENCE [LARGE SCALE GENOMIC DNA]</scope>
</reference>
<protein>
    <submittedName>
        <fullName evidence="6">ShKT domain-containing protein</fullName>
    </submittedName>
</protein>
<evidence type="ECO:0000313" key="6">
    <source>
        <dbReference type="WBParaSite" id="BPAG_0001244001-mRNA-1"/>
    </source>
</evidence>
<keyword evidence="1" id="KW-1015">Disulfide bond</keyword>
<proteinExistence type="predicted"/>
<feature type="domain" description="ShKT" evidence="3">
    <location>
        <begin position="35"/>
        <end position="63"/>
    </location>
</feature>
<feature type="domain" description="ShKT" evidence="3">
    <location>
        <begin position="156"/>
        <end position="185"/>
    </location>
</feature>
<evidence type="ECO:0000313" key="5">
    <source>
        <dbReference type="Proteomes" id="UP000278627"/>
    </source>
</evidence>
<dbReference type="Proteomes" id="UP000278627">
    <property type="component" value="Unassembled WGS sequence"/>
</dbReference>
<feature type="transmembrane region" description="Helical" evidence="2">
    <location>
        <begin position="12"/>
        <end position="31"/>
    </location>
</feature>
<evidence type="ECO:0000259" key="3">
    <source>
        <dbReference type="PROSITE" id="PS51670"/>
    </source>
</evidence>
<sequence>MDINGNKYQRKMFSHIVATISIIFITLAFAANQVCEDMYNQCESTICTDPIAKEICAKTCGFCEMTTSTAVTPVCNDAYNQCDSTICTMPIASEICAKTCGFCGVAPSTAVTPVCNDLFDQCDQTICTVPMSKEICARTCGFCGTTPSTASTIPVCEDRYSKCKSNMNCTNALAKELCAKTCGFCDNDSIPTPEECSQLCQPLQSLCTFIGWIMGPITHGFCLRCQQCK</sequence>
<feature type="disulfide bond" evidence="1">
    <location>
        <begin position="87"/>
        <end position="100"/>
    </location>
</feature>
<feature type="disulfide bond" evidence="1">
    <location>
        <begin position="169"/>
        <end position="182"/>
    </location>
</feature>
<gene>
    <name evidence="4" type="ORF">BPAG_LOCUS12402</name>
</gene>
<dbReference type="AlphaFoldDB" id="A0A158PS85"/>
<feature type="disulfide bond" evidence="1">
    <location>
        <begin position="47"/>
        <end position="60"/>
    </location>
</feature>
<dbReference type="Pfam" id="PF01549">
    <property type="entry name" value="ShK"/>
    <property type="match status" value="4"/>
</dbReference>
<keyword evidence="5" id="KW-1185">Reference proteome</keyword>
<evidence type="ECO:0000256" key="1">
    <source>
        <dbReference type="PROSITE-ProRule" id="PRU01005"/>
    </source>
</evidence>
<name>A0A158PS85_BRUPA</name>
<evidence type="ECO:0000256" key="2">
    <source>
        <dbReference type="SAM" id="Phobius"/>
    </source>
</evidence>
<organism evidence="6">
    <name type="scientific">Brugia pahangi</name>
    <name type="common">Filarial nematode worm</name>
    <dbReference type="NCBI Taxonomy" id="6280"/>
    <lineage>
        <taxon>Eukaryota</taxon>
        <taxon>Metazoa</taxon>
        <taxon>Ecdysozoa</taxon>
        <taxon>Nematoda</taxon>
        <taxon>Chromadorea</taxon>
        <taxon>Rhabditida</taxon>
        <taxon>Spirurina</taxon>
        <taxon>Spiruromorpha</taxon>
        <taxon>Filarioidea</taxon>
        <taxon>Onchocercidae</taxon>
        <taxon>Brugia</taxon>
    </lineage>
</organism>
<dbReference type="InterPro" id="IPR003582">
    <property type="entry name" value="ShKT_dom"/>
</dbReference>
<dbReference type="SMART" id="SM00254">
    <property type="entry name" value="ShKT"/>
    <property type="match status" value="4"/>
</dbReference>
<evidence type="ECO:0000313" key="4">
    <source>
        <dbReference type="EMBL" id="VDN93588.1"/>
    </source>
</evidence>
<dbReference type="STRING" id="6280.A0A158PS85"/>
<dbReference type="PANTHER" id="PTHR21724">
    <property type="entry name" value="SHKT DOMAIN-CONTAINING PROTEIN"/>
    <property type="match status" value="1"/>
</dbReference>
<comment type="caution">
    <text evidence="1">Lacks conserved residue(s) required for the propagation of feature annotation.</text>
</comment>
<keyword evidence="2" id="KW-0472">Membrane</keyword>
<keyword evidence="2" id="KW-0812">Transmembrane</keyword>
<dbReference type="EMBL" id="UZAD01013290">
    <property type="protein sequence ID" value="VDN93588.1"/>
    <property type="molecule type" value="Genomic_DNA"/>
</dbReference>